<feature type="compositionally biased region" description="Basic residues" evidence="1">
    <location>
        <begin position="1"/>
        <end position="16"/>
    </location>
</feature>
<evidence type="ECO:0000313" key="2">
    <source>
        <dbReference type="EMBL" id="CAD7440157.1"/>
    </source>
</evidence>
<name>A0A7R9ERN8_9NEOP</name>
<dbReference type="EMBL" id="OD564894">
    <property type="protein sequence ID" value="CAD7440157.1"/>
    <property type="molecule type" value="Genomic_DNA"/>
</dbReference>
<feature type="region of interest" description="Disordered" evidence="1">
    <location>
        <begin position="1"/>
        <end position="21"/>
    </location>
</feature>
<gene>
    <name evidence="2" type="ORF">TBIB3V08_LOCUS2684</name>
</gene>
<proteinExistence type="predicted"/>
<evidence type="ECO:0000256" key="1">
    <source>
        <dbReference type="SAM" id="MobiDB-lite"/>
    </source>
</evidence>
<reference evidence="2" key="1">
    <citation type="submission" date="2020-11" db="EMBL/GenBank/DDBJ databases">
        <authorList>
            <person name="Tran Van P."/>
        </authorList>
    </citation>
    <scope>NUCLEOTIDE SEQUENCE</scope>
</reference>
<sequence>MVGPLRPRRGQGRRTKGSLEGGTGVLFVGSRGISPVVVVVMTEVQLHEECGEALKIQTRSERGGVHSVTCCPQRMNAGDGEWQNVTERQREVRATFHKHKPGNLILEIWGSSTANSVVTLYPTLVSNDDPQHEVWVIQGMLTEFLTDLGTVLLLFGGQKPGYNLSGNAVHELGRLNLEEVNPHLRGGRVENHLGNSPPVHPTEIRTSISPSSVVWLNTTGGLANYATEAVHQSCKWWERLTVRMTVCARSLVLPSVSVTSIDCPRLFLIIRVVARCMQELRLKKIMMQRLTVYGLVLERTCEGDSDLNPLLLRLGLSLRRGPELPTLLPASVVVVVMGREREPVERSMGSPGNVLVAVFFQDDRLIRSEGVPIAAQTQHPFLRPSFSFIYGQGGARRVRGASARCRTVLLALKWPLLTRNTKRLGDVSKLAPCFKFITTLTQQPKRTAAYWRRVGDSTGVHGMWSVGPPMSRHQVDSPGWVWEGRGVVTPLTGCAGPRRHTVRAIPTTCNKDRQSIDRNENIWKAKTNGSVTKTDDGPITTRISTLINLDFNTTGGWYPWNETHVLKMEDGVHFVIVPLSVKSAPSKKHKMGDIRQQDKLRTRLYEDEASTTQEAVVKMWGAAAEGSADATTPAGIRLWTPALDNY</sequence>
<dbReference type="AlphaFoldDB" id="A0A7R9ERN8"/>
<organism evidence="2">
    <name type="scientific">Timema bartmani</name>
    <dbReference type="NCBI Taxonomy" id="61472"/>
    <lineage>
        <taxon>Eukaryota</taxon>
        <taxon>Metazoa</taxon>
        <taxon>Ecdysozoa</taxon>
        <taxon>Arthropoda</taxon>
        <taxon>Hexapoda</taxon>
        <taxon>Insecta</taxon>
        <taxon>Pterygota</taxon>
        <taxon>Neoptera</taxon>
        <taxon>Polyneoptera</taxon>
        <taxon>Phasmatodea</taxon>
        <taxon>Timematodea</taxon>
        <taxon>Timematoidea</taxon>
        <taxon>Timematidae</taxon>
        <taxon>Timema</taxon>
    </lineage>
</organism>
<accession>A0A7R9ERN8</accession>
<protein>
    <submittedName>
        <fullName evidence="2">Uncharacterized protein</fullName>
    </submittedName>
</protein>